<accession>A0ABY1Q3T1</accession>
<evidence type="ECO:0000256" key="1">
    <source>
        <dbReference type="SAM" id="MobiDB-lite"/>
    </source>
</evidence>
<gene>
    <name evidence="3" type="ORF">SAMN06265222_10522</name>
</gene>
<dbReference type="Pfam" id="PF05345">
    <property type="entry name" value="He_PIG"/>
    <property type="match status" value="1"/>
</dbReference>
<dbReference type="SUPFAM" id="SSF49313">
    <property type="entry name" value="Cadherin-like"/>
    <property type="match status" value="1"/>
</dbReference>
<evidence type="ECO:0000313" key="4">
    <source>
        <dbReference type="Proteomes" id="UP001158067"/>
    </source>
</evidence>
<reference evidence="3 4" key="1">
    <citation type="submission" date="2017-05" db="EMBL/GenBank/DDBJ databases">
        <authorList>
            <person name="Varghese N."/>
            <person name="Submissions S."/>
        </authorList>
    </citation>
    <scope>NUCLEOTIDE SEQUENCE [LARGE SCALE GENOMIC DNA]</scope>
    <source>
        <strain evidence="3 4">DSM 25457</strain>
    </source>
</reference>
<dbReference type="Gene3D" id="2.60.40.10">
    <property type="entry name" value="Immunoglobulins"/>
    <property type="match status" value="1"/>
</dbReference>
<comment type="caution">
    <text evidence="3">The sequence shown here is derived from an EMBL/GenBank/DDBJ whole genome shotgun (WGS) entry which is preliminary data.</text>
</comment>
<dbReference type="InterPro" id="IPR015919">
    <property type="entry name" value="Cadherin-like_sf"/>
</dbReference>
<feature type="chain" id="PRO_5045935115" evidence="2">
    <location>
        <begin position="26"/>
        <end position="569"/>
    </location>
</feature>
<name>A0ABY1Q3T1_9BACT</name>
<dbReference type="RefSeq" id="WP_283432498.1">
    <property type="nucleotide sequence ID" value="NZ_FXUG01000005.1"/>
</dbReference>
<evidence type="ECO:0000256" key="2">
    <source>
        <dbReference type="SAM" id="SignalP"/>
    </source>
</evidence>
<sequence>MKNNLKKVWCPLLLMLSIVSGTNCIYGQEAETPSDPLRGKRADWLRGSWGLNWKPVNLYNGRSESLTIDDFLEQIKGLKTLDYLQLHLGDSHKNSCVHLGTHDLLESLWQGDVDARGNPVNLVVPRKSSGADPFLKMLKATKAVGLKTQIYVNSANMLAFTGKNPAAFPDITERWKSWCDKDPGAQAFIVSRSYHTHARYPNRKYMFCYAEFVLKDYAIRYGDLVDGWLFDAGHQFIGRNGDNPTSGKVEEQRLYQAFADACRAGNPKAAVCFNNGPERDTEELNPFSEAVRAEDYTFGHPYAPRQSLGDHASRTYERNYAHIQKITETHGNVHAGGAWQWDDEIVGHFDPPMSSTRWNTGTTPGLTDEEFLLWNLESARGGGAISWGAPLLRPEGAGDELLIMDWGMAQLSLMDAHLSVHQDPGAPNWARAETPLPDASSGQAYSRVLVEGVDFWDPEGDAVVLSLKDAPAWLSLQQDSLQPGRWLLQGTPMDSSAMTYQFKLRAQDASGATERSVNLKVGKLAGLKSPDGSTQASSSFDSSPGGSGRETQTAPARIKSIHKANDSVR</sequence>
<keyword evidence="2" id="KW-0732">Signal</keyword>
<feature type="signal peptide" evidence="2">
    <location>
        <begin position="1"/>
        <end position="25"/>
    </location>
</feature>
<proteinExistence type="predicted"/>
<keyword evidence="4" id="KW-1185">Reference proteome</keyword>
<dbReference type="Proteomes" id="UP001158067">
    <property type="component" value="Unassembled WGS sequence"/>
</dbReference>
<dbReference type="InterPro" id="IPR013783">
    <property type="entry name" value="Ig-like_fold"/>
</dbReference>
<organism evidence="3 4">
    <name type="scientific">Neorhodopirellula lusitana</name>
    <dbReference type="NCBI Taxonomy" id="445327"/>
    <lineage>
        <taxon>Bacteria</taxon>
        <taxon>Pseudomonadati</taxon>
        <taxon>Planctomycetota</taxon>
        <taxon>Planctomycetia</taxon>
        <taxon>Pirellulales</taxon>
        <taxon>Pirellulaceae</taxon>
        <taxon>Neorhodopirellula</taxon>
    </lineage>
</organism>
<dbReference type="Gene3D" id="3.20.20.80">
    <property type="entry name" value="Glycosidases"/>
    <property type="match status" value="1"/>
</dbReference>
<protein>
    <submittedName>
        <fullName evidence="3">Uncharacterized protein</fullName>
    </submittedName>
</protein>
<evidence type="ECO:0000313" key="3">
    <source>
        <dbReference type="EMBL" id="SMP55666.1"/>
    </source>
</evidence>
<dbReference type="EMBL" id="FXUG01000005">
    <property type="protein sequence ID" value="SMP55666.1"/>
    <property type="molecule type" value="Genomic_DNA"/>
</dbReference>
<feature type="region of interest" description="Disordered" evidence="1">
    <location>
        <begin position="524"/>
        <end position="569"/>
    </location>
</feature>